<proteinExistence type="predicted"/>
<accession>A0A915ZFB1</accession>
<comment type="caution">
    <text evidence="1">The sequence shown here is derived from an EMBL/GenBank/DDBJ whole genome shotgun (WGS) entry which is preliminary data.</text>
</comment>
<dbReference type="VEuPathDB" id="FungiDB:RhiirFUN_010892"/>
<dbReference type="Proteomes" id="UP000684084">
    <property type="component" value="Unassembled WGS sequence"/>
</dbReference>
<evidence type="ECO:0000313" key="1">
    <source>
        <dbReference type="EMBL" id="CAB5374778.1"/>
    </source>
</evidence>
<dbReference type="EMBL" id="CAGKOT010000033">
    <property type="protein sequence ID" value="CAB5374778.1"/>
    <property type="molecule type" value="Genomic_DNA"/>
</dbReference>
<organism evidence="1 2">
    <name type="scientific">Rhizophagus irregularis</name>
    <dbReference type="NCBI Taxonomy" id="588596"/>
    <lineage>
        <taxon>Eukaryota</taxon>
        <taxon>Fungi</taxon>
        <taxon>Fungi incertae sedis</taxon>
        <taxon>Mucoromycota</taxon>
        <taxon>Glomeromycotina</taxon>
        <taxon>Glomeromycetes</taxon>
        <taxon>Glomerales</taxon>
        <taxon>Glomeraceae</taxon>
        <taxon>Rhizophagus</taxon>
    </lineage>
</organism>
<evidence type="ECO:0000313" key="2">
    <source>
        <dbReference type="Proteomes" id="UP000684084"/>
    </source>
</evidence>
<name>A0A915ZFB1_9GLOM</name>
<dbReference type="AlphaFoldDB" id="A0A915ZFB1"/>
<sequence length="220" mass="25302">MSHAENELSEFKSFFKDSHEACVAYYDCLSINESGLTYLDPVKCKAKNFDSKKVAKEQEKRILSFIEKFNKVKEERGAPFAREELKATLIYSNNLYVAYYFQNENTDSLNTYDIPFRPKPFNYLHGPGPEIPYPDNNVNNQNYFSRSDSGNILLIFFAILQPSVGKAIQLIGHKIKLYNDDVEVIAVKITKNGIFLNVEKNVEGELIHHEISYENDIVPL</sequence>
<protein>
    <submittedName>
        <fullName evidence="1">Uncharacterized protein</fullName>
    </submittedName>
</protein>
<gene>
    <name evidence="1" type="ORF">CHRIB12_LOCUS14609</name>
</gene>
<reference evidence="1" key="1">
    <citation type="submission" date="2020-05" db="EMBL/GenBank/DDBJ databases">
        <authorList>
            <person name="Rincon C."/>
            <person name="Sanders R I."/>
            <person name="Robbins C."/>
            <person name="Chaturvedi A."/>
        </authorList>
    </citation>
    <scope>NUCLEOTIDE SEQUENCE</scope>
    <source>
        <strain evidence="1">CHB12</strain>
    </source>
</reference>
<dbReference type="OrthoDB" id="2315708at2759"/>